<keyword evidence="2" id="KW-0732">Signal</keyword>
<evidence type="ECO:0000313" key="3">
    <source>
        <dbReference type="EMBL" id="MBU3829466.1"/>
    </source>
</evidence>
<evidence type="ECO:0000313" key="4">
    <source>
        <dbReference type="Proteomes" id="UP000824180"/>
    </source>
</evidence>
<reference evidence="3" key="2">
    <citation type="submission" date="2021-04" db="EMBL/GenBank/DDBJ databases">
        <authorList>
            <person name="Gilroy R."/>
        </authorList>
    </citation>
    <scope>NUCLEOTIDE SEQUENCE</scope>
    <source>
        <strain evidence="3">876</strain>
    </source>
</reference>
<dbReference type="AlphaFoldDB" id="A0A9E2KSW4"/>
<dbReference type="PROSITE" id="PS51257">
    <property type="entry name" value="PROKAR_LIPOPROTEIN"/>
    <property type="match status" value="1"/>
</dbReference>
<sequence>MNKKNVSKLMVAGLTLLLAGCGTQQATSKSNGSSSSSSLLTSKSSEKISASNLSPQQSVSLIATYAGNKYGNDWATMTKKAEQKGLQVNLYPTNKYKLSDDGQGVAYDVTAGGKSTGLIYTINNDDVNIYQNVKSGKTNKKLATVSKQDMVNYVNDKGQAKLVTNLAKNAQVVDKRSGNTDSSTNDNSTSHQYGRLGKVNVPAEMQGTWYSDDNDDESTITFNANSITSDGDTYHIYKQDSDFLAGDQPTDQSIQDATRNWVSGQFFTVHGLHFLNTRGWCQNAGDGTSYAVHTETIDGKQVKVLVVAGGAKFWTDAVYYQNKDMAHQQADNKFDDLTYMDDDD</sequence>
<reference evidence="3" key="1">
    <citation type="journal article" date="2021" name="PeerJ">
        <title>Extensive microbial diversity within the chicken gut microbiome revealed by metagenomics and culture.</title>
        <authorList>
            <person name="Gilroy R."/>
            <person name="Ravi A."/>
            <person name="Getino M."/>
            <person name="Pursley I."/>
            <person name="Horton D.L."/>
            <person name="Alikhan N.F."/>
            <person name="Baker D."/>
            <person name="Gharbi K."/>
            <person name="Hall N."/>
            <person name="Watson M."/>
            <person name="Adriaenssens E.M."/>
            <person name="Foster-Nyarko E."/>
            <person name="Jarju S."/>
            <person name="Secka A."/>
            <person name="Antonio M."/>
            <person name="Oren A."/>
            <person name="Chaudhuri R.R."/>
            <person name="La Ragione R."/>
            <person name="Hildebrand F."/>
            <person name="Pallen M.J."/>
        </authorList>
    </citation>
    <scope>NUCLEOTIDE SEQUENCE</scope>
    <source>
        <strain evidence="3">876</strain>
    </source>
</reference>
<feature type="region of interest" description="Disordered" evidence="1">
    <location>
        <begin position="174"/>
        <end position="194"/>
    </location>
</feature>
<feature type="chain" id="PRO_5038364440" description="DUF4767 domain-containing protein" evidence="2">
    <location>
        <begin position="27"/>
        <end position="344"/>
    </location>
</feature>
<evidence type="ECO:0008006" key="5">
    <source>
        <dbReference type="Google" id="ProtNLM"/>
    </source>
</evidence>
<feature type="compositionally biased region" description="Low complexity" evidence="1">
    <location>
        <begin position="179"/>
        <end position="190"/>
    </location>
</feature>
<accession>A0A9E2KSW4</accession>
<dbReference type="Proteomes" id="UP000824180">
    <property type="component" value="Unassembled WGS sequence"/>
</dbReference>
<name>A0A9E2KSW4_9LACO</name>
<evidence type="ECO:0000256" key="2">
    <source>
        <dbReference type="SAM" id="SignalP"/>
    </source>
</evidence>
<protein>
    <recommendedName>
        <fullName evidence="5">DUF4767 domain-containing protein</fullName>
    </recommendedName>
</protein>
<comment type="caution">
    <text evidence="3">The sequence shown here is derived from an EMBL/GenBank/DDBJ whole genome shotgun (WGS) entry which is preliminary data.</text>
</comment>
<dbReference type="EMBL" id="JAHLFK010000006">
    <property type="protein sequence ID" value="MBU3829466.1"/>
    <property type="molecule type" value="Genomic_DNA"/>
</dbReference>
<evidence type="ECO:0000256" key="1">
    <source>
        <dbReference type="SAM" id="MobiDB-lite"/>
    </source>
</evidence>
<proteinExistence type="predicted"/>
<organism evidence="3 4">
    <name type="scientific">Candidatus Limosilactobacillus merdavium</name>
    <dbReference type="NCBI Taxonomy" id="2838651"/>
    <lineage>
        <taxon>Bacteria</taxon>
        <taxon>Bacillati</taxon>
        <taxon>Bacillota</taxon>
        <taxon>Bacilli</taxon>
        <taxon>Lactobacillales</taxon>
        <taxon>Lactobacillaceae</taxon>
        <taxon>Limosilactobacillus</taxon>
    </lineage>
</organism>
<feature type="signal peptide" evidence="2">
    <location>
        <begin position="1"/>
        <end position="26"/>
    </location>
</feature>
<gene>
    <name evidence="3" type="ORF">H9843_00955</name>
</gene>